<keyword evidence="2" id="KW-1185">Reference proteome</keyword>
<evidence type="ECO:0000313" key="1">
    <source>
        <dbReference type="EMBL" id="MPC40464.1"/>
    </source>
</evidence>
<protein>
    <submittedName>
        <fullName evidence="1">Uncharacterized protein</fullName>
    </submittedName>
</protein>
<name>A0A5B7F7D5_PORTR</name>
<sequence>MVVVIAAEYLPITTTMETQTGRAVGQSDKRWSEEAERKGVCEARRLYSRVRSQEGGETVKQGDKEAGR</sequence>
<dbReference type="Proteomes" id="UP000324222">
    <property type="component" value="Unassembled WGS sequence"/>
</dbReference>
<comment type="caution">
    <text evidence="1">The sequence shown here is derived from an EMBL/GenBank/DDBJ whole genome shotgun (WGS) entry which is preliminary data.</text>
</comment>
<dbReference type="EMBL" id="VSRR010004701">
    <property type="protein sequence ID" value="MPC40464.1"/>
    <property type="molecule type" value="Genomic_DNA"/>
</dbReference>
<evidence type="ECO:0000313" key="2">
    <source>
        <dbReference type="Proteomes" id="UP000324222"/>
    </source>
</evidence>
<reference evidence="1 2" key="1">
    <citation type="submission" date="2019-05" db="EMBL/GenBank/DDBJ databases">
        <title>Another draft genome of Portunus trituberculatus and its Hox gene families provides insights of decapod evolution.</title>
        <authorList>
            <person name="Jeong J.-H."/>
            <person name="Song I."/>
            <person name="Kim S."/>
            <person name="Choi T."/>
            <person name="Kim D."/>
            <person name="Ryu S."/>
            <person name="Kim W."/>
        </authorList>
    </citation>
    <scope>NUCLEOTIDE SEQUENCE [LARGE SCALE GENOMIC DNA]</scope>
    <source>
        <tissue evidence="1">Muscle</tissue>
    </source>
</reference>
<proteinExistence type="predicted"/>
<dbReference type="AlphaFoldDB" id="A0A5B7F7D5"/>
<accession>A0A5B7F7D5</accession>
<organism evidence="1 2">
    <name type="scientific">Portunus trituberculatus</name>
    <name type="common">Swimming crab</name>
    <name type="synonym">Neptunus trituberculatus</name>
    <dbReference type="NCBI Taxonomy" id="210409"/>
    <lineage>
        <taxon>Eukaryota</taxon>
        <taxon>Metazoa</taxon>
        <taxon>Ecdysozoa</taxon>
        <taxon>Arthropoda</taxon>
        <taxon>Crustacea</taxon>
        <taxon>Multicrustacea</taxon>
        <taxon>Malacostraca</taxon>
        <taxon>Eumalacostraca</taxon>
        <taxon>Eucarida</taxon>
        <taxon>Decapoda</taxon>
        <taxon>Pleocyemata</taxon>
        <taxon>Brachyura</taxon>
        <taxon>Eubrachyura</taxon>
        <taxon>Portunoidea</taxon>
        <taxon>Portunidae</taxon>
        <taxon>Portuninae</taxon>
        <taxon>Portunus</taxon>
    </lineage>
</organism>
<gene>
    <name evidence="1" type="ORF">E2C01_034021</name>
</gene>